<dbReference type="EMBL" id="NMUH01014933">
    <property type="protein sequence ID" value="MQM23076.1"/>
    <property type="molecule type" value="Genomic_DNA"/>
</dbReference>
<comment type="caution">
    <text evidence="2">The sequence shown here is derived from an EMBL/GenBank/DDBJ whole genome shotgun (WGS) entry which is preliminary data.</text>
</comment>
<dbReference type="Proteomes" id="UP000652761">
    <property type="component" value="Unassembled WGS sequence"/>
</dbReference>
<reference evidence="2" key="1">
    <citation type="submission" date="2017-07" db="EMBL/GenBank/DDBJ databases">
        <title>Taro Niue Genome Assembly and Annotation.</title>
        <authorList>
            <person name="Atibalentja N."/>
            <person name="Keating K."/>
            <person name="Fields C.J."/>
        </authorList>
    </citation>
    <scope>NUCLEOTIDE SEQUENCE</scope>
    <source>
        <strain evidence="2">Niue_2</strain>
        <tissue evidence="2">Leaf</tissue>
    </source>
</reference>
<feature type="region of interest" description="Disordered" evidence="1">
    <location>
        <begin position="270"/>
        <end position="289"/>
    </location>
</feature>
<gene>
    <name evidence="2" type="ORF">Taro_056137</name>
</gene>
<name>A0A843XUX3_COLES</name>
<evidence type="ECO:0000313" key="3">
    <source>
        <dbReference type="Proteomes" id="UP000652761"/>
    </source>
</evidence>
<sequence length="379" mass="41244">MASSGVSISVGGYGAAFLTAEQQERYASVKTKLCGHKAVDVADLQKNGMGSIVAAMGRLKWSKIATLSEVSYPDLVKAFYVCLKTEEDRTLTSMFKGTQIRVTRDLLASLFGVTTSRHSGVHIVDIQAKESTAAPSVEAEATVAAAESSSRIEDIPPEDIEPIGHSSEDTLPSSRVGSVLRDVLESLQSSLRDPVDSEVQIAEVVASGHIDEIVMEESPSQGEQVVAREDLVVEYALIEGEQHVDEQAASQGEQNANAPIDDLFSEDIVESASEEENESEEPVVRAREDKRKSVAKEVPLLTSKSHRRSGKKKLKVNLKPIVERLDEQGKILCSVRSDMDSFFITQSSSARELGALSSELASLRKDYDSMRKVLICTWT</sequence>
<organism evidence="2 3">
    <name type="scientific">Colocasia esculenta</name>
    <name type="common">Wild taro</name>
    <name type="synonym">Arum esculentum</name>
    <dbReference type="NCBI Taxonomy" id="4460"/>
    <lineage>
        <taxon>Eukaryota</taxon>
        <taxon>Viridiplantae</taxon>
        <taxon>Streptophyta</taxon>
        <taxon>Embryophyta</taxon>
        <taxon>Tracheophyta</taxon>
        <taxon>Spermatophyta</taxon>
        <taxon>Magnoliopsida</taxon>
        <taxon>Liliopsida</taxon>
        <taxon>Araceae</taxon>
        <taxon>Aroideae</taxon>
        <taxon>Colocasieae</taxon>
        <taxon>Colocasia</taxon>
    </lineage>
</organism>
<protein>
    <submittedName>
        <fullName evidence="2">Uncharacterized protein</fullName>
    </submittedName>
</protein>
<evidence type="ECO:0000313" key="2">
    <source>
        <dbReference type="EMBL" id="MQM23076.1"/>
    </source>
</evidence>
<feature type="compositionally biased region" description="Acidic residues" evidence="1">
    <location>
        <begin position="270"/>
        <end position="281"/>
    </location>
</feature>
<proteinExistence type="predicted"/>
<feature type="region of interest" description="Disordered" evidence="1">
    <location>
        <begin position="146"/>
        <end position="173"/>
    </location>
</feature>
<accession>A0A843XUX3</accession>
<dbReference type="AlphaFoldDB" id="A0A843XUX3"/>
<evidence type="ECO:0000256" key="1">
    <source>
        <dbReference type="SAM" id="MobiDB-lite"/>
    </source>
</evidence>
<keyword evidence="3" id="KW-1185">Reference proteome</keyword>